<evidence type="ECO:0000313" key="6">
    <source>
        <dbReference type="Proteomes" id="UP000035067"/>
    </source>
</evidence>
<dbReference type="AlphaFoldDB" id="A0A0G2HK38"/>
<sequence length="288" mass="33404">MDWIDTGAYRVPTHGRFDLSDQDPDPKDNGPSKSQAGQLTREGVERLAELQNVLYADGRHGLLILFQATDAAGKDSTIKHVMSGVNPQGVKVYSFKQPSAEELSHNWLWRYSSRVPARGFIGIFNRSYYEEVLVVKVRNLIDQQRLPPQLLGDDLWKLRYEDINAFERHLTNNGILVVKFFLNISKAEQRRRFLRRLNQPSKNWKFSSSDLKERNSWDAYQKAFEKMLSKTSSIHAPWYCIPMNRKRFGRLVVMKVIIEALEAMNLSYPVLTAQQRATMDFAREHIND</sequence>
<dbReference type="SUPFAM" id="SSF52540">
    <property type="entry name" value="P-loop containing nucleoside triphosphate hydrolases"/>
    <property type="match status" value="1"/>
</dbReference>
<dbReference type="GO" id="GO:0006797">
    <property type="term" value="P:polyphosphate metabolic process"/>
    <property type="evidence" value="ECO:0007669"/>
    <property type="project" value="InterPro"/>
</dbReference>
<dbReference type="GO" id="GO:0008976">
    <property type="term" value="F:polyphosphate kinase activity"/>
    <property type="evidence" value="ECO:0007669"/>
    <property type="project" value="InterPro"/>
</dbReference>
<dbReference type="Pfam" id="PF03976">
    <property type="entry name" value="PPK2"/>
    <property type="match status" value="1"/>
</dbReference>
<feature type="compositionally biased region" description="Basic and acidic residues" evidence="3">
    <location>
        <begin position="15"/>
        <end position="30"/>
    </location>
</feature>
<organism evidence="5 6">
    <name type="scientific">Candidatus Synechococcus spongiarum SP3</name>
    <dbReference type="NCBI Taxonomy" id="1604020"/>
    <lineage>
        <taxon>Bacteria</taxon>
        <taxon>Bacillati</taxon>
        <taxon>Cyanobacteriota</taxon>
        <taxon>Cyanophyceae</taxon>
        <taxon>Synechococcales</taxon>
        <taxon>Synechococcaceae</taxon>
        <taxon>Synechococcus</taxon>
    </lineage>
</organism>
<dbReference type="PANTHER" id="PTHR34383">
    <property type="entry name" value="POLYPHOSPHATE:AMP PHOSPHOTRANSFERASE-RELATED"/>
    <property type="match status" value="1"/>
</dbReference>
<dbReference type="InterPro" id="IPR027417">
    <property type="entry name" value="P-loop_NTPase"/>
</dbReference>
<evidence type="ECO:0000256" key="1">
    <source>
        <dbReference type="ARBA" id="ARBA00022679"/>
    </source>
</evidence>
<evidence type="ECO:0000259" key="4">
    <source>
        <dbReference type="Pfam" id="PF03976"/>
    </source>
</evidence>
<accession>A0A0G2HK38</accession>
<reference evidence="5 6" key="1">
    <citation type="submission" date="2015-01" db="EMBL/GenBank/DDBJ databases">
        <title>Lifestyle Evolution in Cyanobacterial Symbionts of Sponges.</title>
        <authorList>
            <person name="Burgsdorf I."/>
            <person name="Slaby B.M."/>
            <person name="Handley K.M."/>
            <person name="Haber M."/>
            <person name="Blom J."/>
            <person name="Marshall C.W."/>
            <person name="Gilbert J.A."/>
            <person name="Hentschel U."/>
            <person name="Steindler L."/>
        </authorList>
    </citation>
    <scope>NUCLEOTIDE SEQUENCE [LARGE SCALE GENOMIC DNA]</scope>
    <source>
        <strain evidence="5">SP3</strain>
    </source>
</reference>
<proteinExistence type="predicted"/>
<dbReference type="NCBIfam" id="TIGR03709">
    <property type="entry name" value="PPK2_rel_1"/>
    <property type="match status" value="1"/>
</dbReference>
<name>A0A0G2HK38_9SYNE</name>
<dbReference type="InterPro" id="IPR022300">
    <property type="entry name" value="PPK2-rel_1"/>
</dbReference>
<keyword evidence="2" id="KW-0418">Kinase</keyword>
<feature type="region of interest" description="Disordered" evidence="3">
    <location>
        <begin position="14"/>
        <end position="39"/>
    </location>
</feature>
<protein>
    <submittedName>
        <fullName evidence="5">Polyphosphate:nucleotide phosphotransferase</fullName>
    </submittedName>
</protein>
<evidence type="ECO:0000256" key="3">
    <source>
        <dbReference type="SAM" id="MobiDB-lite"/>
    </source>
</evidence>
<dbReference type="InterPro" id="IPR022488">
    <property type="entry name" value="PPK2-related"/>
</dbReference>
<feature type="domain" description="Polyphosphate kinase-2-related" evidence="4">
    <location>
        <begin position="40"/>
        <end position="265"/>
    </location>
</feature>
<dbReference type="PATRIC" id="fig|1604020.3.peg.2454"/>
<keyword evidence="1 5" id="KW-0808">Transferase</keyword>
<comment type="caution">
    <text evidence="5">The sequence shown here is derived from an EMBL/GenBank/DDBJ whole genome shotgun (WGS) entry which is preliminary data.</text>
</comment>
<evidence type="ECO:0000313" key="5">
    <source>
        <dbReference type="EMBL" id="KKZ10502.1"/>
    </source>
</evidence>
<dbReference type="Gene3D" id="3.40.50.300">
    <property type="entry name" value="P-loop containing nucleotide triphosphate hydrolases"/>
    <property type="match status" value="1"/>
</dbReference>
<gene>
    <name evidence="5" type="ORF">TE42_09995</name>
</gene>
<dbReference type="InterPro" id="IPR016898">
    <property type="entry name" value="Polyphosphate_phosphotransfera"/>
</dbReference>
<evidence type="ECO:0000256" key="2">
    <source>
        <dbReference type="ARBA" id="ARBA00022777"/>
    </source>
</evidence>
<dbReference type="Proteomes" id="UP000035067">
    <property type="component" value="Unassembled WGS sequence"/>
</dbReference>
<dbReference type="PANTHER" id="PTHR34383:SF3">
    <property type="entry name" value="POLYPHOSPHATE:AMP PHOSPHOTRANSFERASE"/>
    <property type="match status" value="1"/>
</dbReference>
<dbReference type="PIRSF" id="PIRSF028756">
    <property type="entry name" value="PPK2_prd"/>
    <property type="match status" value="1"/>
</dbReference>
<dbReference type="EMBL" id="JXQG01000088">
    <property type="protein sequence ID" value="KKZ10502.1"/>
    <property type="molecule type" value="Genomic_DNA"/>
</dbReference>